<dbReference type="EnsemblBacteria" id="AAM02407">
    <property type="protein sequence ID" value="AAM02407"/>
    <property type="gene ID" value="MK1194"/>
</dbReference>
<keyword evidence="4" id="KW-1185">Reference proteome</keyword>
<feature type="transmembrane region" description="Helical" evidence="1">
    <location>
        <begin position="52"/>
        <end position="75"/>
    </location>
</feature>
<dbReference type="KEGG" id="mka:MK1194"/>
<feature type="transmembrane region" description="Helical" evidence="1">
    <location>
        <begin position="135"/>
        <end position="155"/>
    </location>
</feature>
<evidence type="ECO:0000313" key="3">
    <source>
        <dbReference type="EMBL" id="AAM02407.1"/>
    </source>
</evidence>
<dbReference type="EMBL" id="AE009439">
    <property type="protein sequence ID" value="AAM02407.1"/>
    <property type="molecule type" value="Genomic_DNA"/>
</dbReference>
<dbReference type="PANTHER" id="PTHR42709">
    <property type="entry name" value="ALKALINE PHOSPHATASE LIKE PROTEIN"/>
    <property type="match status" value="1"/>
</dbReference>
<dbReference type="HOGENOM" id="CLU_1492988_0_0_2"/>
<dbReference type="InterPro" id="IPR032816">
    <property type="entry name" value="VTT_dom"/>
</dbReference>
<feature type="transmembrane region" description="Helical" evidence="1">
    <location>
        <begin position="102"/>
        <end position="123"/>
    </location>
</feature>
<evidence type="ECO:0000313" key="4">
    <source>
        <dbReference type="Proteomes" id="UP000001826"/>
    </source>
</evidence>
<dbReference type="Pfam" id="PF09335">
    <property type="entry name" value="VTT_dom"/>
    <property type="match status" value="1"/>
</dbReference>
<dbReference type="AlphaFoldDB" id="Q8TW43"/>
<keyword evidence="1" id="KW-0812">Transmembrane</keyword>
<evidence type="ECO:0000256" key="1">
    <source>
        <dbReference type="SAM" id="Phobius"/>
    </source>
</evidence>
<dbReference type="OrthoDB" id="204088at2157"/>
<gene>
    <name evidence="3" type="ordered locus">MK1194</name>
</gene>
<feature type="domain" description="VTT" evidence="2">
    <location>
        <begin position="36"/>
        <end position="154"/>
    </location>
</feature>
<dbReference type="PANTHER" id="PTHR42709:SF11">
    <property type="entry name" value="DEDA FAMILY PROTEIN"/>
    <property type="match status" value="1"/>
</dbReference>
<dbReference type="Proteomes" id="UP000001826">
    <property type="component" value="Chromosome"/>
</dbReference>
<keyword evidence="1" id="KW-0472">Membrane</keyword>
<evidence type="ECO:0000259" key="2">
    <source>
        <dbReference type="Pfam" id="PF09335"/>
    </source>
</evidence>
<dbReference type="STRING" id="190192.MK1194"/>
<dbReference type="InterPro" id="IPR051311">
    <property type="entry name" value="DedA_domain"/>
</dbReference>
<reference evidence="3 4" key="1">
    <citation type="journal article" date="2002" name="Proc. Natl. Acad. Sci. U.S.A.">
        <title>The complete genome of hyperthermophile Methanopyrus kandleri AV19 and monophyly of archaeal methanogens.</title>
        <authorList>
            <person name="Slesarev A.I."/>
            <person name="Mezhevaya K.V."/>
            <person name="Makarova K.S."/>
            <person name="Polushin N.N."/>
            <person name="Shcherbinina O.V."/>
            <person name="Shakhova V.V."/>
            <person name="Belova G.I."/>
            <person name="Aravind L."/>
            <person name="Natale D.A."/>
            <person name="Rogozin I.B."/>
            <person name="Tatusov R.L."/>
            <person name="Wolf Y.I."/>
            <person name="Stetter K.O."/>
            <person name="Malykh A.G."/>
            <person name="Koonin E.V."/>
            <person name="Kozyavkin S.A."/>
        </authorList>
    </citation>
    <scope>NUCLEOTIDE SEQUENCE [LARGE SCALE GENOMIC DNA]</scope>
    <source>
        <strain evidence="4">AV19 / DSM 6324 / JCM 9639 / NBRC 100938</strain>
    </source>
</reference>
<keyword evidence="1" id="KW-1133">Transmembrane helix</keyword>
<name>Q8TW43_METKA</name>
<dbReference type="GeneID" id="1477295"/>
<dbReference type="RefSeq" id="WP_011019562.1">
    <property type="nucleotide sequence ID" value="NC_003551.1"/>
</dbReference>
<organism evidence="3 4">
    <name type="scientific">Methanopyrus kandleri (strain AV19 / DSM 6324 / JCM 9639 / NBRC 100938)</name>
    <dbReference type="NCBI Taxonomy" id="190192"/>
    <lineage>
        <taxon>Archaea</taxon>
        <taxon>Methanobacteriati</taxon>
        <taxon>Methanobacteriota</taxon>
        <taxon>Methanomada group</taxon>
        <taxon>Methanopyri</taxon>
        <taxon>Methanopyrales</taxon>
        <taxon>Methanopyraceae</taxon>
        <taxon>Methanopyrus</taxon>
    </lineage>
</organism>
<protein>
    <submittedName>
        <fullName evidence="3">Uncharacterized membrane protein</fullName>
    </submittedName>
</protein>
<sequence>MSITETLVAYFMDFERAMGLPGMLVITALECSVLPVPPEPFVFPFAMRMDPWVLATLVTLSSIVGSLLGYAIGYFGGRPIAVRLVGEANLMRVESKLTEHRFSAWTAVFLAGLLQFIPFKPFTIGAGLVEMDLRLFITAVVTGRFSRFLFLGYVAQSETVRNWISYYLGPKALKMLMSTG</sequence>
<dbReference type="InParanoid" id="Q8TW43"/>
<dbReference type="GO" id="GO:0005886">
    <property type="term" value="C:plasma membrane"/>
    <property type="evidence" value="ECO:0007669"/>
    <property type="project" value="TreeGrafter"/>
</dbReference>
<accession>Q8TW43</accession>
<proteinExistence type="predicted"/>
<dbReference type="PaxDb" id="190192-MK1194"/>